<feature type="compositionally biased region" description="Basic residues" evidence="1">
    <location>
        <begin position="25"/>
        <end position="34"/>
    </location>
</feature>
<comment type="caution">
    <text evidence="2">The sequence shown here is derived from an EMBL/GenBank/DDBJ whole genome shotgun (WGS) entry which is preliminary data.</text>
</comment>
<dbReference type="EMBL" id="BSUO01000001">
    <property type="protein sequence ID" value="GMA39302.1"/>
    <property type="molecule type" value="Genomic_DNA"/>
</dbReference>
<protein>
    <recommendedName>
        <fullName evidence="4">PemK-like, MazF-like toxin of type II toxin-antitoxin system</fullName>
    </recommendedName>
</protein>
<proteinExistence type="predicted"/>
<dbReference type="Proteomes" id="UP001157126">
    <property type="component" value="Unassembled WGS sequence"/>
</dbReference>
<dbReference type="RefSeq" id="WP_284303244.1">
    <property type="nucleotide sequence ID" value="NZ_BSUO01000001.1"/>
</dbReference>
<evidence type="ECO:0000256" key="1">
    <source>
        <dbReference type="SAM" id="MobiDB-lite"/>
    </source>
</evidence>
<evidence type="ECO:0000313" key="3">
    <source>
        <dbReference type="Proteomes" id="UP001157126"/>
    </source>
</evidence>
<keyword evidence="3" id="KW-1185">Reference proteome</keyword>
<dbReference type="InterPro" id="IPR003477">
    <property type="entry name" value="PemK-like"/>
</dbReference>
<evidence type="ECO:0008006" key="4">
    <source>
        <dbReference type="Google" id="ProtNLM"/>
    </source>
</evidence>
<reference evidence="3" key="1">
    <citation type="journal article" date="2019" name="Int. J. Syst. Evol. Microbiol.">
        <title>The Global Catalogue of Microorganisms (GCM) 10K type strain sequencing project: providing services to taxonomists for standard genome sequencing and annotation.</title>
        <authorList>
            <consortium name="The Broad Institute Genomics Platform"/>
            <consortium name="The Broad Institute Genome Sequencing Center for Infectious Disease"/>
            <person name="Wu L."/>
            <person name="Ma J."/>
        </authorList>
    </citation>
    <scope>NUCLEOTIDE SEQUENCE [LARGE SCALE GENOMIC DNA]</scope>
    <source>
        <strain evidence="3">NBRC 113072</strain>
    </source>
</reference>
<dbReference type="Pfam" id="PF02452">
    <property type="entry name" value="PemK_toxin"/>
    <property type="match status" value="1"/>
</dbReference>
<sequence>MNVTRLLSDLGRAILKGAQDEVGLRRRHHPRPRTGHTATRATSPYPGDYRGPLQGDYRPNADGRPDPGEVCWAWIPYEENHSRGKDRPALIVGQDGPWLLALPLTSKDHDRDQHQEAAAGRRWMDVGTGTWDRQERPSEVRLDRVVRLAPSTVRREGPALDRALFDDVLREAARLSRG</sequence>
<evidence type="ECO:0000313" key="2">
    <source>
        <dbReference type="EMBL" id="GMA39302.1"/>
    </source>
</evidence>
<feature type="region of interest" description="Disordered" evidence="1">
    <location>
        <begin position="21"/>
        <end position="63"/>
    </location>
</feature>
<gene>
    <name evidence="2" type="ORF">GCM10025883_13470</name>
</gene>
<dbReference type="SUPFAM" id="SSF50118">
    <property type="entry name" value="Cell growth inhibitor/plasmid maintenance toxic component"/>
    <property type="match status" value="1"/>
</dbReference>
<organism evidence="2 3">
    <name type="scientific">Mobilicoccus caccae</name>
    <dbReference type="NCBI Taxonomy" id="1859295"/>
    <lineage>
        <taxon>Bacteria</taxon>
        <taxon>Bacillati</taxon>
        <taxon>Actinomycetota</taxon>
        <taxon>Actinomycetes</taxon>
        <taxon>Micrococcales</taxon>
        <taxon>Dermatophilaceae</taxon>
        <taxon>Mobilicoccus</taxon>
    </lineage>
</organism>
<accession>A0ABQ6IQ10</accession>
<name>A0ABQ6IQ10_9MICO</name>